<dbReference type="InterPro" id="IPR040031">
    <property type="entry name" value="Codanin-1"/>
</dbReference>
<evidence type="ECO:0000256" key="1">
    <source>
        <dbReference type="SAM" id="MobiDB-lite"/>
    </source>
</evidence>
<reference evidence="2" key="1">
    <citation type="submission" date="2015-04" db="EMBL/GenBank/DDBJ databases">
        <title>The genome sequence of the plant pathogenic Rhizarian Plasmodiophora brassicae reveals insights in its biotrophic life cycle and the origin of chitin synthesis.</title>
        <authorList>
            <person name="Schwelm A."/>
            <person name="Fogelqvist J."/>
            <person name="Knaust A."/>
            <person name="Julke S."/>
            <person name="Lilja T."/>
            <person name="Dhandapani V."/>
            <person name="Bonilla-Rosso G."/>
            <person name="Karlsson M."/>
            <person name="Shevchenko A."/>
            <person name="Choi S.R."/>
            <person name="Kim H.G."/>
            <person name="Park J.Y."/>
            <person name="Lim Y.P."/>
            <person name="Ludwig-Muller J."/>
            <person name="Dixelius C."/>
        </authorList>
    </citation>
    <scope>NUCLEOTIDE SEQUENCE</scope>
    <source>
        <tissue evidence="2">Potato root galls</tissue>
    </source>
</reference>
<evidence type="ECO:0000313" key="2">
    <source>
        <dbReference type="EMBL" id="CRZ00658.1"/>
    </source>
</evidence>
<feature type="region of interest" description="Disordered" evidence="1">
    <location>
        <begin position="362"/>
        <end position="386"/>
    </location>
</feature>
<accession>A0A0H5QF43</accession>
<dbReference type="AlphaFoldDB" id="A0A0H5QF43"/>
<name>A0A0H5QF43_9EUKA</name>
<sequence length="421" mass="46950">DPPAALAEHDRHLVGRALVHAVRLEWALIASAPEQSPPPSRPSYASISSNQQLVKKKITPTPVTTPDRLVTNVFQPASEPDLSRLRSPPSCNVRDQIKSQSASAWAVLTQQSRVASDHRVLGALPMGKRPPEHDERVGRVAQLIIATVLAQIMPHILAQIRLFIDMLMVRERHVFNADSRVVQTSSDCVRLSSQVLDGFVPILLNCGESLPSLLRSCPRVREHCPTLALALDSAAPIAYCTNDFSEDDRLGLDDPFRPSLDSRHLFKSPDQQRLFTNREQTRDLFMSCLLDGQASGFKHGSDSFPNEIHRILDFCVPANYSWLSGLFVSHLLLHSWNDQSWLPGPVRILAKDPVRLKKLERLSRRAAPSTAPPSNSSSRHPSLSGTSIASRSMETMFTGAESFFFRFLQETVQQNTCTFRF</sequence>
<dbReference type="GO" id="GO:0006325">
    <property type="term" value="P:chromatin organization"/>
    <property type="evidence" value="ECO:0007669"/>
    <property type="project" value="TreeGrafter"/>
</dbReference>
<dbReference type="GO" id="GO:0005634">
    <property type="term" value="C:nucleus"/>
    <property type="evidence" value="ECO:0007669"/>
    <property type="project" value="TreeGrafter"/>
</dbReference>
<protein>
    <submittedName>
        <fullName evidence="2">Uncharacterized protein</fullName>
    </submittedName>
</protein>
<dbReference type="EMBL" id="HACM01000216">
    <property type="protein sequence ID" value="CRZ00658.1"/>
    <property type="molecule type" value="Transcribed_RNA"/>
</dbReference>
<proteinExistence type="predicted"/>
<dbReference type="PANTHER" id="PTHR28678">
    <property type="entry name" value="CODANIN-1"/>
    <property type="match status" value="1"/>
</dbReference>
<organism evidence="2">
    <name type="scientific">Spongospora subterranea</name>
    <dbReference type="NCBI Taxonomy" id="70186"/>
    <lineage>
        <taxon>Eukaryota</taxon>
        <taxon>Sar</taxon>
        <taxon>Rhizaria</taxon>
        <taxon>Endomyxa</taxon>
        <taxon>Phytomyxea</taxon>
        <taxon>Plasmodiophorida</taxon>
        <taxon>Plasmodiophoridae</taxon>
        <taxon>Spongospora</taxon>
    </lineage>
</organism>
<dbReference type="PANTHER" id="PTHR28678:SF1">
    <property type="entry name" value="CODANIN-1"/>
    <property type="match status" value="1"/>
</dbReference>
<feature type="compositionally biased region" description="Low complexity" evidence="1">
    <location>
        <begin position="365"/>
        <end position="384"/>
    </location>
</feature>
<feature type="non-terminal residue" evidence="2">
    <location>
        <position position="1"/>
    </location>
</feature>